<keyword evidence="1" id="KW-0472">Membrane</keyword>
<gene>
    <name evidence="3" type="ORF">MM415A01347_0004</name>
    <name evidence="2" type="ORF">MM415B00605_0037</name>
</gene>
<evidence type="ECO:0000313" key="2">
    <source>
        <dbReference type="EMBL" id="QJA63628.1"/>
    </source>
</evidence>
<dbReference type="EMBL" id="MT142271">
    <property type="protein sequence ID" value="QJA77232.1"/>
    <property type="molecule type" value="Genomic_DNA"/>
</dbReference>
<protein>
    <submittedName>
        <fullName evidence="3">Uncharacterized protein</fullName>
    </submittedName>
</protein>
<dbReference type="EMBL" id="MT141501">
    <property type="protein sequence ID" value="QJA63628.1"/>
    <property type="molecule type" value="Genomic_DNA"/>
</dbReference>
<organism evidence="3">
    <name type="scientific">viral metagenome</name>
    <dbReference type="NCBI Taxonomy" id="1070528"/>
    <lineage>
        <taxon>unclassified sequences</taxon>
        <taxon>metagenomes</taxon>
        <taxon>organismal metagenomes</taxon>
    </lineage>
</organism>
<sequence>MPKVTEITKSFKLKKEKDFMNKKLTILYALILMLIPCLLMAQPNSIGTPSPTVNNQSQDELTLISKFVSNNAPKSLTEILFYALVIIFLLDRKYDFLKKYLRKSEKPEKLELDENGNPVVKDNPHVSYKTFDEKIGEIHEKINAIDKAVGILQSRCELFCGKKAPNKN</sequence>
<keyword evidence="1" id="KW-1133">Transmembrane helix</keyword>
<dbReference type="AlphaFoldDB" id="A0A6M3K699"/>
<keyword evidence="1" id="KW-0812">Transmembrane</keyword>
<evidence type="ECO:0000313" key="3">
    <source>
        <dbReference type="EMBL" id="QJA77232.1"/>
    </source>
</evidence>
<proteinExistence type="predicted"/>
<reference evidence="3" key="1">
    <citation type="submission" date="2020-03" db="EMBL/GenBank/DDBJ databases">
        <title>The deep terrestrial virosphere.</title>
        <authorList>
            <person name="Holmfeldt K."/>
            <person name="Nilsson E."/>
            <person name="Simone D."/>
            <person name="Lopez-Fernandez M."/>
            <person name="Wu X."/>
            <person name="de Brujin I."/>
            <person name="Lundin D."/>
            <person name="Andersson A."/>
            <person name="Bertilsson S."/>
            <person name="Dopson M."/>
        </authorList>
    </citation>
    <scope>NUCLEOTIDE SEQUENCE</scope>
    <source>
        <strain evidence="3">MM415A01347</strain>
        <strain evidence="2">MM415B00605</strain>
    </source>
</reference>
<accession>A0A6M3K699</accession>
<evidence type="ECO:0000256" key="1">
    <source>
        <dbReference type="SAM" id="Phobius"/>
    </source>
</evidence>
<feature type="transmembrane region" description="Helical" evidence="1">
    <location>
        <begin position="72"/>
        <end position="90"/>
    </location>
</feature>
<name>A0A6M3K699_9ZZZZ</name>